<keyword evidence="2" id="KW-1185">Reference proteome</keyword>
<proteinExistence type="predicted"/>
<evidence type="ECO:0000313" key="1">
    <source>
        <dbReference type="EMBL" id="QIK76955.1"/>
    </source>
</evidence>
<name>A0A6G7YJP1_9ACTN</name>
<dbReference type="KEGG" id="npi:G7071_17460"/>
<protein>
    <submittedName>
        <fullName evidence="1">Uncharacterized protein</fullName>
    </submittedName>
</protein>
<evidence type="ECO:0000313" key="2">
    <source>
        <dbReference type="Proteomes" id="UP000502035"/>
    </source>
</evidence>
<reference evidence="1 2" key="1">
    <citation type="submission" date="2020-03" db="EMBL/GenBank/DDBJ databases">
        <title>Nocardioides sp. nov., isolated from fish.</title>
        <authorList>
            <person name="Hyun D.-W."/>
            <person name="Bae J.-W."/>
        </authorList>
    </citation>
    <scope>NUCLEOTIDE SEQUENCE [LARGE SCALE GENOMIC DNA]</scope>
    <source>
        <strain evidence="1 2">HDW12A</strain>
    </source>
</reference>
<gene>
    <name evidence="1" type="ORF">G7071_17460</name>
</gene>
<accession>A0A6G7YJP1</accession>
<dbReference type="RefSeq" id="WP_166320639.1">
    <property type="nucleotide sequence ID" value="NZ_CP049866.1"/>
</dbReference>
<organism evidence="1 2">
    <name type="scientific">Nocardioides piscis</name>
    <dbReference type="NCBI Taxonomy" id="2714938"/>
    <lineage>
        <taxon>Bacteria</taxon>
        <taxon>Bacillati</taxon>
        <taxon>Actinomycetota</taxon>
        <taxon>Actinomycetes</taxon>
        <taxon>Propionibacteriales</taxon>
        <taxon>Nocardioidaceae</taxon>
        <taxon>Nocardioides</taxon>
    </lineage>
</organism>
<sequence length="110" mass="11766">MLDADGSHWSFQGVAESLDSLLWEAVPSAFVERHPGAGIEESYGQPATAIPCLDFWFYLESDRVVLSWEGYGFVEESHEPSGDGDADGRALAARLAAHLRVALPGTSGGT</sequence>
<dbReference type="Proteomes" id="UP000502035">
    <property type="component" value="Chromosome"/>
</dbReference>
<dbReference type="EMBL" id="CP049866">
    <property type="protein sequence ID" value="QIK76955.1"/>
    <property type="molecule type" value="Genomic_DNA"/>
</dbReference>
<dbReference type="AlphaFoldDB" id="A0A6G7YJP1"/>